<organism evidence="1 2">
    <name type="scientific">Candidatus Promineifilum breve</name>
    <dbReference type="NCBI Taxonomy" id="1806508"/>
    <lineage>
        <taxon>Bacteria</taxon>
        <taxon>Bacillati</taxon>
        <taxon>Chloroflexota</taxon>
        <taxon>Ardenticatenia</taxon>
        <taxon>Candidatus Promineifilales</taxon>
        <taxon>Candidatus Promineifilaceae</taxon>
        <taxon>Candidatus Promineifilum</taxon>
    </lineage>
</organism>
<dbReference type="Proteomes" id="UP000215027">
    <property type="component" value="Chromosome I"/>
</dbReference>
<evidence type="ECO:0008006" key="3">
    <source>
        <dbReference type="Google" id="ProtNLM"/>
    </source>
</evidence>
<dbReference type="RefSeq" id="WP_095042090.1">
    <property type="nucleotide sequence ID" value="NZ_LN890655.1"/>
</dbReference>
<protein>
    <recommendedName>
        <fullName evidence="3">DUF2267 domain-containing protein</fullName>
    </recommendedName>
</protein>
<dbReference type="Pfam" id="PF10025">
    <property type="entry name" value="DUF2267"/>
    <property type="match status" value="1"/>
</dbReference>
<accession>A0A160SZC2</accession>
<dbReference type="KEGG" id="pbf:CFX0092_A0606"/>
<dbReference type="InterPro" id="IPR038282">
    <property type="entry name" value="DUF2267_sf"/>
</dbReference>
<dbReference type="EMBL" id="LN890655">
    <property type="protein sequence ID" value="CUS02484.2"/>
    <property type="molecule type" value="Genomic_DNA"/>
</dbReference>
<dbReference type="OrthoDB" id="1437314at2"/>
<dbReference type="Gene3D" id="1.10.490.110">
    <property type="entry name" value="Uncharacterized conserved protein DUF2267"/>
    <property type="match status" value="1"/>
</dbReference>
<keyword evidence="2" id="KW-1185">Reference proteome</keyword>
<evidence type="ECO:0000313" key="1">
    <source>
        <dbReference type="EMBL" id="CUS02484.2"/>
    </source>
</evidence>
<dbReference type="InterPro" id="IPR018727">
    <property type="entry name" value="DUF2267"/>
</dbReference>
<reference evidence="1" key="1">
    <citation type="submission" date="2016-01" db="EMBL/GenBank/DDBJ databases">
        <authorList>
            <person name="Mcilroy J.S."/>
            <person name="Karst M S."/>
            <person name="Albertsen M."/>
        </authorList>
    </citation>
    <scope>NUCLEOTIDE SEQUENCE</scope>
    <source>
        <strain evidence="1">Cfx-K</strain>
    </source>
</reference>
<gene>
    <name evidence="1" type="ORF">CFX0092_A0606</name>
</gene>
<dbReference type="AlphaFoldDB" id="A0A160SZC2"/>
<name>A0A160SZC2_9CHLR</name>
<proteinExistence type="predicted"/>
<sequence>MSNQTITKDTFYRTIMQDGNLRTPEHASRLTFAVLHTLGFNLSGGTKRELAQALPDEPARYLTRGWRLINIRHGNLTLDQFAKDVARHNGNTDPHNAQRATAVVFRQMKTLIDDDLVRAVARDLSPEVRALWNAA</sequence>
<evidence type="ECO:0000313" key="2">
    <source>
        <dbReference type="Proteomes" id="UP000215027"/>
    </source>
</evidence>